<keyword evidence="2" id="KW-1185">Reference proteome</keyword>
<comment type="caution">
    <text evidence="1">The sequence shown here is derived from an EMBL/GenBank/DDBJ whole genome shotgun (WGS) entry which is preliminary data.</text>
</comment>
<proteinExistence type="predicted"/>
<organism evidence="1 2">
    <name type="scientific">Diaphorobacter nitroreducens</name>
    <dbReference type="NCBI Taxonomy" id="164759"/>
    <lineage>
        <taxon>Bacteria</taxon>
        <taxon>Pseudomonadati</taxon>
        <taxon>Pseudomonadota</taxon>
        <taxon>Betaproteobacteria</taxon>
        <taxon>Burkholderiales</taxon>
        <taxon>Comamonadaceae</taxon>
        <taxon>Diaphorobacter</taxon>
    </lineage>
</organism>
<dbReference type="Proteomes" id="UP000271868">
    <property type="component" value="Unassembled WGS sequence"/>
</dbReference>
<dbReference type="AlphaFoldDB" id="A0AAX1WQN3"/>
<protein>
    <submittedName>
        <fullName evidence="1">Uncharacterized protein</fullName>
    </submittedName>
</protein>
<dbReference type="EMBL" id="RJVL01000008">
    <property type="protein sequence ID" value="ROR39623.1"/>
    <property type="molecule type" value="Genomic_DNA"/>
</dbReference>
<name>A0AAX1WQN3_9BURK</name>
<evidence type="ECO:0000313" key="1">
    <source>
        <dbReference type="EMBL" id="ROR39623.1"/>
    </source>
</evidence>
<sequence>MTEPQHPQTPAHGLLAWQYCNKCLPLQVLQSRAGYYLGTCDQDGPVSRESVEYFLTADQAYAAHRSRAWTQRMEP</sequence>
<evidence type="ECO:0000313" key="2">
    <source>
        <dbReference type="Proteomes" id="UP000271868"/>
    </source>
</evidence>
<accession>A0AAX1WQN3</accession>
<reference evidence="1 2" key="1">
    <citation type="submission" date="2018-11" db="EMBL/GenBank/DDBJ databases">
        <title>Genomic Encyclopedia of Type Strains, Phase IV (KMG-IV): sequencing the most valuable type-strain genomes for metagenomic binning, comparative biology and taxonomic classification.</title>
        <authorList>
            <person name="Goeker M."/>
        </authorList>
    </citation>
    <scope>NUCLEOTIDE SEQUENCE [LARGE SCALE GENOMIC DNA]</scope>
    <source>
        <strain evidence="1 2">DSM 15985</strain>
    </source>
</reference>
<dbReference type="RefSeq" id="WP_123676640.1">
    <property type="nucleotide sequence ID" value="NZ_RJVL01000008.1"/>
</dbReference>
<gene>
    <name evidence="1" type="ORF">EDC60_3118</name>
</gene>